<evidence type="ECO:0000313" key="2">
    <source>
        <dbReference type="EMBL" id="NHZ63542.1"/>
    </source>
</evidence>
<proteinExistence type="predicted"/>
<keyword evidence="3" id="KW-1185">Reference proteome</keyword>
<evidence type="ECO:0000313" key="3">
    <source>
        <dbReference type="Proteomes" id="UP000610594"/>
    </source>
</evidence>
<gene>
    <name evidence="2" type="ORF">F1735_14705</name>
</gene>
<name>A0ABX0ML63_9BURK</name>
<accession>A0ABX0ML63</accession>
<protein>
    <recommendedName>
        <fullName evidence="1">N-acetylmuramoyl-L-alanine amidase domain-containing protein</fullName>
    </recommendedName>
</protein>
<dbReference type="Proteomes" id="UP000610594">
    <property type="component" value="Unassembled WGS sequence"/>
</dbReference>
<evidence type="ECO:0000259" key="1">
    <source>
        <dbReference type="Pfam" id="PF01510"/>
    </source>
</evidence>
<feature type="domain" description="N-acetylmuramoyl-L-alanine amidase" evidence="1">
    <location>
        <begin position="14"/>
        <end position="79"/>
    </location>
</feature>
<dbReference type="SUPFAM" id="SSF55846">
    <property type="entry name" value="N-acetylmuramoyl-L-alanine amidase-like"/>
    <property type="match status" value="1"/>
</dbReference>
<reference evidence="2 3" key="1">
    <citation type="submission" date="2019-10" db="EMBL/GenBank/DDBJ databases">
        <title>Taxonomy of Antarctic Massilia spp.: description of Massilia rubra sp. nov., Massilia aquatica sp. nov., Massilia mucilaginosa sp. nov., Massilia frigida sp. nov. isolated from streams, lakes and regoliths.</title>
        <authorList>
            <person name="Holochova P."/>
            <person name="Sedlacek I."/>
            <person name="Kralova S."/>
            <person name="Maslanova I."/>
            <person name="Busse H.-J."/>
            <person name="Stankova E."/>
            <person name="Vrbovska V."/>
            <person name="Kovarovic V."/>
            <person name="Bartak M."/>
            <person name="Svec P."/>
            <person name="Pantucek R."/>
        </authorList>
    </citation>
    <scope>NUCLEOTIDE SEQUENCE [LARGE SCALE GENOMIC DNA]</scope>
    <source>
        <strain evidence="2 3">CCM 8694</strain>
    </source>
</reference>
<sequence>MTNDKEERIKQVDAWERQKAASLRYPTNDDSIGIEVVGAPEKNVYVSSTDAQNASSRWLVSELLMTLKLDRKRIFAHGSMDPRKFPTEGGMIAY</sequence>
<dbReference type="EMBL" id="WHJF01000034">
    <property type="protein sequence ID" value="NHZ63542.1"/>
    <property type="molecule type" value="Genomic_DNA"/>
</dbReference>
<dbReference type="Pfam" id="PF01510">
    <property type="entry name" value="Amidase_2"/>
    <property type="match status" value="1"/>
</dbReference>
<dbReference type="InterPro" id="IPR036505">
    <property type="entry name" value="Amidase/PGRP_sf"/>
</dbReference>
<comment type="caution">
    <text evidence="2">The sequence shown here is derived from an EMBL/GenBank/DDBJ whole genome shotgun (WGS) entry which is preliminary data.</text>
</comment>
<dbReference type="InterPro" id="IPR002502">
    <property type="entry name" value="Amidase_domain"/>
</dbReference>
<dbReference type="Gene3D" id="3.40.80.10">
    <property type="entry name" value="Peptidoglycan recognition protein-like"/>
    <property type="match status" value="1"/>
</dbReference>
<organism evidence="2 3">
    <name type="scientific">Massilia genomosp. 1</name>
    <dbReference type="NCBI Taxonomy" id="2609280"/>
    <lineage>
        <taxon>Bacteria</taxon>
        <taxon>Pseudomonadati</taxon>
        <taxon>Pseudomonadota</taxon>
        <taxon>Betaproteobacteria</taxon>
        <taxon>Burkholderiales</taxon>
        <taxon>Oxalobacteraceae</taxon>
        <taxon>Telluria group</taxon>
        <taxon>Massilia</taxon>
    </lineage>
</organism>